<dbReference type="Gene3D" id="1.25.40.10">
    <property type="entry name" value="Tetratricopeptide repeat domain"/>
    <property type="match status" value="1"/>
</dbReference>
<dbReference type="SMART" id="SM00421">
    <property type="entry name" value="HTH_LUXR"/>
    <property type="match status" value="1"/>
</dbReference>
<dbReference type="InterPro" id="IPR011990">
    <property type="entry name" value="TPR-like_helical_dom_sf"/>
</dbReference>
<feature type="domain" description="HTH luxR-type" evidence="3">
    <location>
        <begin position="885"/>
        <end position="950"/>
    </location>
</feature>
<dbReference type="InterPro" id="IPR036388">
    <property type="entry name" value="WH-like_DNA-bd_sf"/>
</dbReference>
<dbReference type="SUPFAM" id="SSF48452">
    <property type="entry name" value="TPR-like"/>
    <property type="match status" value="1"/>
</dbReference>
<dbReference type="InterPro" id="IPR027417">
    <property type="entry name" value="P-loop_NTPase"/>
</dbReference>
<dbReference type="Gene3D" id="3.40.50.300">
    <property type="entry name" value="P-loop containing nucleotide triphosphate hydrolases"/>
    <property type="match status" value="1"/>
</dbReference>
<dbReference type="Pfam" id="PF00196">
    <property type="entry name" value="GerE"/>
    <property type="match status" value="1"/>
</dbReference>
<evidence type="ECO:0000256" key="2">
    <source>
        <dbReference type="ARBA" id="ARBA00022840"/>
    </source>
</evidence>
<evidence type="ECO:0000313" key="5">
    <source>
        <dbReference type="Proteomes" id="UP001499841"/>
    </source>
</evidence>
<evidence type="ECO:0000259" key="3">
    <source>
        <dbReference type="PROSITE" id="PS50043"/>
    </source>
</evidence>
<dbReference type="SUPFAM" id="SSF52540">
    <property type="entry name" value="P-loop containing nucleoside triphosphate hydrolases"/>
    <property type="match status" value="1"/>
</dbReference>
<organism evidence="4 5">
    <name type="scientific">Georgenia daeguensis</name>
    <dbReference type="NCBI Taxonomy" id="908355"/>
    <lineage>
        <taxon>Bacteria</taxon>
        <taxon>Bacillati</taxon>
        <taxon>Actinomycetota</taxon>
        <taxon>Actinomycetes</taxon>
        <taxon>Micrococcales</taxon>
        <taxon>Bogoriellaceae</taxon>
        <taxon>Georgenia</taxon>
    </lineage>
</organism>
<protein>
    <submittedName>
        <fullName evidence="4">LuxR family transcriptional regulator</fullName>
    </submittedName>
</protein>
<dbReference type="PROSITE" id="PS50043">
    <property type="entry name" value="HTH_LUXR_2"/>
    <property type="match status" value="1"/>
</dbReference>
<accession>A0ABP8EWT3</accession>
<dbReference type="InterPro" id="IPR041664">
    <property type="entry name" value="AAA_16"/>
</dbReference>
<sequence length="958" mass="102471">MSAVTSVPPLVVGRAGPLDQLRSTWEAAREEGARTVLVAGEAGMGKTTLVTRFAELLADEADVVSGQCVAFAGDGMPYAAVVQILRTLVDRHGQETVLEWAGAGWASLGAVLPGLAASSSGSDMERLRLYEAVARVLEGAARQRPLLVVVEDLHWGDPSTWHLLRFLAAALGDAPLLVLATYRDDELPGRHPLRPVLAELLRQRGTTRLDLGPLDADAVADLVTALAPGMSPATTATIVRRSEGVPYFVDELARAAAEGVSMPGTLRDALLARVRSVGEETHQVLRAASAAGLQVEHELLAEVADLPAPRLDAALREAVDAVVLVPAGTGYRFRHALLSQVVHDDLLPGEHARLHSRFADVLARRPDLSVANSHDLIHHLFAAHRQDEGFRAALARASERTPAHHEALALYEQALEVWDRVTEPEGVAGPRDHVLQEAAGAAVRAGEPERALALVEASLREAPPDLDREVRAQRLALKARAMGNLMRAGTVEVLREAVALTSPERPTAVRAMVLELLSTHLILGGRHEEGLAVADQALAAADAVGEAAYRGSARNSRAMALCAMGQEERGMAEMEAARADSETRPRTTVRYWINWSNQLNLAGRFEEARDAALAGMERTRAEGLERSGGIMLIGNAAEPMIALGQLDEAERMVRRALEQAPPPNYVLHLRILTACIAMWRDRTDEVEQVLADYPDVLDGRGQAQFVHDLTLLDAWRRLLGPEPDPAGAWRRVQRVLAAPAGAAPARLWQLAFLAAAALRARAQGGGARLGQDDPDVALLRAQLARMPDCRVRATWEPLVAAELADDVETWRAALADPGVAAGQVVMRPYAGIGLGRALVAAGERSAAEPVLLEARDRAERLGARVLVRAADDVRRRAGIAGPRRRTTDPAELTDREREVLALVAEGRTNGEIAAALFISTKTASVHVSNILAKLGVSGRGEAAALAHTRPALLGATGA</sequence>
<keyword evidence="2" id="KW-0067">ATP-binding</keyword>
<dbReference type="Proteomes" id="UP001499841">
    <property type="component" value="Unassembled WGS sequence"/>
</dbReference>
<evidence type="ECO:0000256" key="1">
    <source>
        <dbReference type="ARBA" id="ARBA00022741"/>
    </source>
</evidence>
<comment type="caution">
    <text evidence="4">The sequence shown here is derived from an EMBL/GenBank/DDBJ whole genome shotgun (WGS) entry which is preliminary data.</text>
</comment>
<dbReference type="PRINTS" id="PR00038">
    <property type="entry name" value="HTHLUXR"/>
</dbReference>
<dbReference type="PANTHER" id="PTHR16305">
    <property type="entry name" value="TESTICULAR SOLUBLE ADENYLYL CYCLASE"/>
    <property type="match status" value="1"/>
</dbReference>
<gene>
    <name evidence="4" type="ORF">GCM10022262_26220</name>
</gene>
<evidence type="ECO:0000313" key="4">
    <source>
        <dbReference type="EMBL" id="GAA4288262.1"/>
    </source>
</evidence>
<dbReference type="RefSeq" id="WP_345041960.1">
    <property type="nucleotide sequence ID" value="NZ_BAABBA010000013.1"/>
</dbReference>
<keyword evidence="1" id="KW-0547">Nucleotide-binding</keyword>
<dbReference type="InterPro" id="IPR016032">
    <property type="entry name" value="Sig_transdc_resp-reg_C-effctor"/>
</dbReference>
<dbReference type="Gene3D" id="1.10.10.10">
    <property type="entry name" value="Winged helix-like DNA-binding domain superfamily/Winged helix DNA-binding domain"/>
    <property type="match status" value="1"/>
</dbReference>
<reference evidence="5" key="1">
    <citation type="journal article" date="2019" name="Int. J. Syst. Evol. Microbiol.">
        <title>The Global Catalogue of Microorganisms (GCM) 10K type strain sequencing project: providing services to taxonomists for standard genome sequencing and annotation.</title>
        <authorList>
            <consortium name="The Broad Institute Genomics Platform"/>
            <consortium name="The Broad Institute Genome Sequencing Center for Infectious Disease"/>
            <person name="Wu L."/>
            <person name="Ma J."/>
        </authorList>
    </citation>
    <scope>NUCLEOTIDE SEQUENCE [LARGE SCALE GENOMIC DNA]</scope>
    <source>
        <strain evidence="5">JCM 17459</strain>
    </source>
</reference>
<dbReference type="CDD" id="cd06170">
    <property type="entry name" value="LuxR_C_like"/>
    <property type="match status" value="1"/>
</dbReference>
<proteinExistence type="predicted"/>
<dbReference type="InterPro" id="IPR000792">
    <property type="entry name" value="Tscrpt_reg_LuxR_C"/>
</dbReference>
<name>A0ABP8EWT3_9MICO</name>
<dbReference type="EMBL" id="BAABBA010000013">
    <property type="protein sequence ID" value="GAA4288262.1"/>
    <property type="molecule type" value="Genomic_DNA"/>
</dbReference>
<dbReference type="Pfam" id="PF13191">
    <property type="entry name" value="AAA_16"/>
    <property type="match status" value="1"/>
</dbReference>
<dbReference type="PANTHER" id="PTHR16305:SF35">
    <property type="entry name" value="TRANSCRIPTIONAL ACTIVATOR DOMAIN"/>
    <property type="match status" value="1"/>
</dbReference>
<dbReference type="SUPFAM" id="SSF46894">
    <property type="entry name" value="C-terminal effector domain of the bipartite response regulators"/>
    <property type="match status" value="1"/>
</dbReference>
<keyword evidence="5" id="KW-1185">Reference proteome</keyword>